<dbReference type="CDD" id="cd06550">
    <property type="entry name" value="TM_ABC_iron-siderophores_like"/>
    <property type="match status" value="1"/>
</dbReference>
<evidence type="ECO:0000256" key="7">
    <source>
        <dbReference type="ARBA" id="ARBA00023136"/>
    </source>
</evidence>
<evidence type="ECO:0000313" key="10">
    <source>
        <dbReference type="Proteomes" id="UP000054823"/>
    </source>
</evidence>
<evidence type="ECO:0000256" key="8">
    <source>
        <dbReference type="SAM" id="Phobius"/>
    </source>
</evidence>
<dbReference type="STRING" id="321267.SHM7688_00297"/>
<feature type="transmembrane region" description="Helical" evidence="8">
    <location>
        <begin position="73"/>
        <end position="90"/>
    </location>
</feature>
<keyword evidence="6 8" id="KW-1133">Transmembrane helix</keyword>
<feature type="transmembrane region" description="Helical" evidence="8">
    <location>
        <begin position="159"/>
        <end position="179"/>
    </location>
</feature>
<comment type="similarity">
    <text evidence="2">Belongs to the binding-protein-dependent transport system permease family. FecCD subfamily.</text>
</comment>
<dbReference type="GO" id="GO:0005886">
    <property type="term" value="C:plasma membrane"/>
    <property type="evidence" value="ECO:0007669"/>
    <property type="project" value="UniProtKB-SubCell"/>
</dbReference>
<accession>A0A0P1EK59</accession>
<protein>
    <submittedName>
        <fullName evidence="9">Putative siderophore transport system permease protein YfiZ</fullName>
    </submittedName>
</protein>
<dbReference type="PANTHER" id="PTHR30472:SF1">
    <property type="entry name" value="FE(3+) DICITRATE TRANSPORT SYSTEM PERMEASE PROTEIN FECC-RELATED"/>
    <property type="match status" value="1"/>
</dbReference>
<evidence type="ECO:0000256" key="4">
    <source>
        <dbReference type="ARBA" id="ARBA00022475"/>
    </source>
</evidence>
<feature type="transmembrane region" description="Helical" evidence="8">
    <location>
        <begin position="200"/>
        <end position="226"/>
    </location>
</feature>
<feature type="transmembrane region" description="Helical" evidence="8">
    <location>
        <begin position="315"/>
        <end position="334"/>
    </location>
</feature>
<comment type="subcellular location">
    <subcellularLocation>
        <location evidence="1">Cell membrane</location>
        <topology evidence="1">Multi-pass membrane protein</topology>
    </subcellularLocation>
</comment>
<evidence type="ECO:0000256" key="6">
    <source>
        <dbReference type="ARBA" id="ARBA00022989"/>
    </source>
</evidence>
<dbReference type="OrthoDB" id="9811975at2"/>
<keyword evidence="10" id="KW-1185">Reference proteome</keyword>
<sequence>MSLQAETNVLPMPKDMRPLHLLITLLGVTCLAVLALRFGMRDLTWADIGAAFGAYDPSVPEQIVIRDIRLPRLLAAILTGAALGVAGALIQGMTRNPLADPGLLGINAGAGLGVVIVVFALRWSDPSQFIWVAMLGSAIGAVLVFSLGGGAQASPVRLLLAGAAISAFFIAITRGVLLMSRQSLDVYRFWVLGGLDGISFADITALMPFFAGGFLVALVAAFLLNALMLGEDTARSLGVNVGAAKLISGLAIVLLAASTVALAGPIAFIGLMVPHIARPLAQQDMRWMVAFSALIGAGLLLSADLIGRLPILGGNMQAGVMAALIGGPALIVMVRKGGGRRL</sequence>
<dbReference type="GO" id="GO:0033214">
    <property type="term" value="P:siderophore-iron import into cell"/>
    <property type="evidence" value="ECO:0007669"/>
    <property type="project" value="TreeGrafter"/>
</dbReference>
<feature type="transmembrane region" description="Helical" evidence="8">
    <location>
        <begin position="20"/>
        <end position="38"/>
    </location>
</feature>
<dbReference type="InterPro" id="IPR000522">
    <property type="entry name" value="ABC_transptr_permease_BtuC"/>
</dbReference>
<feature type="transmembrane region" description="Helical" evidence="8">
    <location>
        <begin position="246"/>
        <end position="273"/>
    </location>
</feature>
<dbReference type="SUPFAM" id="SSF81345">
    <property type="entry name" value="ABC transporter involved in vitamin B12 uptake, BtuC"/>
    <property type="match status" value="1"/>
</dbReference>
<gene>
    <name evidence="9" type="primary">yfiZ</name>
    <name evidence="9" type="ORF">SHM7688_00297</name>
</gene>
<keyword evidence="7 8" id="KW-0472">Membrane</keyword>
<keyword evidence="4" id="KW-1003">Cell membrane</keyword>
<reference evidence="9 10" key="1">
    <citation type="submission" date="2015-09" db="EMBL/GenBank/DDBJ databases">
        <authorList>
            <consortium name="Swine Surveillance"/>
        </authorList>
    </citation>
    <scope>NUCLEOTIDE SEQUENCE [LARGE SCALE GENOMIC DNA]</scope>
    <source>
        <strain evidence="9 10">CECT 7688</strain>
    </source>
</reference>
<dbReference type="InterPro" id="IPR037294">
    <property type="entry name" value="ABC_BtuC-like"/>
</dbReference>
<feature type="transmembrane region" description="Helical" evidence="8">
    <location>
        <begin position="285"/>
        <end position="303"/>
    </location>
</feature>
<dbReference type="FunFam" id="1.10.3470.10:FF:000001">
    <property type="entry name" value="Vitamin B12 ABC transporter permease BtuC"/>
    <property type="match status" value="1"/>
</dbReference>
<name>A0A0P1EK59_9RHOB</name>
<dbReference type="RefSeq" id="WP_058238252.1">
    <property type="nucleotide sequence ID" value="NZ_CYPW01000004.1"/>
</dbReference>
<organism evidence="9 10">
    <name type="scientific">Shimia marina</name>
    <dbReference type="NCBI Taxonomy" id="321267"/>
    <lineage>
        <taxon>Bacteria</taxon>
        <taxon>Pseudomonadati</taxon>
        <taxon>Pseudomonadota</taxon>
        <taxon>Alphaproteobacteria</taxon>
        <taxon>Rhodobacterales</taxon>
        <taxon>Roseobacteraceae</taxon>
    </lineage>
</organism>
<dbReference type="Gene3D" id="1.10.3470.10">
    <property type="entry name" value="ABC transporter involved in vitamin B12 uptake, BtuC"/>
    <property type="match status" value="1"/>
</dbReference>
<dbReference type="EMBL" id="CYPW01000004">
    <property type="protein sequence ID" value="CUH50866.1"/>
    <property type="molecule type" value="Genomic_DNA"/>
</dbReference>
<dbReference type="AlphaFoldDB" id="A0A0P1EK59"/>
<dbReference type="GO" id="GO:0022857">
    <property type="term" value="F:transmembrane transporter activity"/>
    <property type="evidence" value="ECO:0007669"/>
    <property type="project" value="InterPro"/>
</dbReference>
<evidence type="ECO:0000313" key="9">
    <source>
        <dbReference type="EMBL" id="CUH50866.1"/>
    </source>
</evidence>
<evidence type="ECO:0000256" key="1">
    <source>
        <dbReference type="ARBA" id="ARBA00004651"/>
    </source>
</evidence>
<evidence type="ECO:0000256" key="3">
    <source>
        <dbReference type="ARBA" id="ARBA00022448"/>
    </source>
</evidence>
<keyword evidence="5 8" id="KW-0812">Transmembrane</keyword>
<dbReference type="PANTHER" id="PTHR30472">
    <property type="entry name" value="FERRIC ENTEROBACTIN TRANSPORT SYSTEM PERMEASE PROTEIN"/>
    <property type="match status" value="1"/>
</dbReference>
<keyword evidence="3" id="KW-0813">Transport</keyword>
<dbReference type="Pfam" id="PF01032">
    <property type="entry name" value="FecCD"/>
    <property type="match status" value="1"/>
</dbReference>
<proteinExistence type="inferred from homology"/>
<evidence type="ECO:0000256" key="2">
    <source>
        <dbReference type="ARBA" id="ARBA00007935"/>
    </source>
</evidence>
<feature type="transmembrane region" description="Helical" evidence="8">
    <location>
        <begin position="128"/>
        <end position="147"/>
    </location>
</feature>
<dbReference type="Proteomes" id="UP000054823">
    <property type="component" value="Unassembled WGS sequence"/>
</dbReference>
<feature type="transmembrane region" description="Helical" evidence="8">
    <location>
        <begin position="102"/>
        <end position="121"/>
    </location>
</feature>
<evidence type="ECO:0000256" key="5">
    <source>
        <dbReference type="ARBA" id="ARBA00022692"/>
    </source>
</evidence>